<evidence type="ECO:0000256" key="2">
    <source>
        <dbReference type="ARBA" id="ARBA00007359"/>
    </source>
</evidence>
<keyword evidence="7" id="KW-0256">Endoplasmic reticulum</keyword>
<evidence type="ECO:0000256" key="9">
    <source>
        <dbReference type="ARBA" id="ARBA00023180"/>
    </source>
</evidence>
<dbReference type="PROSITE" id="PS00919">
    <property type="entry name" value="DNASE_I_1"/>
    <property type="match status" value="1"/>
</dbReference>
<dbReference type="GO" id="GO:0005634">
    <property type="term" value="C:nucleus"/>
    <property type="evidence" value="ECO:0007669"/>
    <property type="project" value="TreeGrafter"/>
</dbReference>
<dbReference type="PANTHER" id="PTHR11371">
    <property type="entry name" value="DEOXYRIBONUCLEASE"/>
    <property type="match status" value="1"/>
</dbReference>
<comment type="similarity">
    <text evidence="2 10">Belongs to the DNase I family.</text>
</comment>
<comment type="subcellular location">
    <subcellularLocation>
        <location evidence="1">Endoplasmic reticulum</location>
    </subcellularLocation>
</comment>
<dbReference type="GO" id="GO:0004530">
    <property type="term" value="F:deoxyribonuclease I activity"/>
    <property type="evidence" value="ECO:0007669"/>
    <property type="project" value="TreeGrafter"/>
</dbReference>
<accession>A0A3Q3WHC6</accession>
<dbReference type="STRING" id="94237.ENSMMOP00000014173"/>
<feature type="domain" description="Endonuclease/exonuclease/phosphatase" evidence="14">
    <location>
        <begin position="39"/>
        <end position="213"/>
    </location>
</feature>
<organism evidence="15 16">
    <name type="scientific">Mola mola</name>
    <name type="common">Ocean sunfish</name>
    <name type="synonym">Tetraodon mola</name>
    <dbReference type="NCBI Taxonomy" id="94237"/>
    <lineage>
        <taxon>Eukaryota</taxon>
        <taxon>Metazoa</taxon>
        <taxon>Chordata</taxon>
        <taxon>Craniata</taxon>
        <taxon>Vertebrata</taxon>
        <taxon>Euteleostomi</taxon>
        <taxon>Actinopterygii</taxon>
        <taxon>Neopterygii</taxon>
        <taxon>Teleostei</taxon>
        <taxon>Neoteleostei</taxon>
        <taxon>Acanthomorphata</taxon>
        <taxon>Eupercaria</taxon>
        <taxon>Tetraodontiformes</taxon>
        <taxon>Molidae</taxon>
        <taxon>Mola</taxon>
    </lineage>
</organism>
<feature type="disulfide bond" description="Essential for enzymatic activity" evidence="11">
    <location>
        <begin position="198"/>
        <end position="235"/>
    </location>
</feature>
<name>A0A3Q3WHC6_MOLML</name>
<feature type="transmembrane region" description="Helical" evidence="12">
    <location>
        <begin position="294"/>
        <end position="314"/>
    </location>
</feature>
<dbReference type="Ensembl" id="ENSMMOT00000014402.1">
    <property type="protein sequence ID" value="ENSMMOP00000014173.1"/>
    <property type="gene ID" value="ENSMMOG00000010851.1"/>
</dbReference>
<feature type="chain" id="PRO_5018578024" description="Deoxyribonuclease" evidence="13">
    <location>
        <begin position="31"/>
        <end position="317"/>
    </location>
</feature>
<evidence type="ECO:0000256" key="5">
    <source>
        <dbReference type="ARBA" id="ARBA00022759"/>
    </source>
</evidence>
<dbReference type="GO" id="GO:0003677">
    <property type="term" value="F:DNA binding"/>
    <property type="evidence" value="ECO:0007669"/>
    <property type="project" value="TreeGrafter"/>
</dbReference>
<reference evidence="15" key="1">
    <citation type="submission" date="2025-08" db="UniProtKB">
        <authorList>
            <consortium name="Ensembl"/>
        </authorList>
    </citation>
    <scope>IDENTIFICATION</scope>
</reference>
<keyword evidence="5 10" id="KW-0255">Endonuclease</keyword>
<evidence type="ECO:0000256" key="7">
    <source>
        <dbReference type="ARBA" id="ARBA00022824"/>
    </source>
</evidence>
<dbReference type="AlphaFoldDB" id="A0A3Q3WHC6"/>
<evidence type="ECO:0000256" key="6">
    <source>
        <dbReference type="ARBA" id="ARBA00022801"/>
    </source>
</evidence>
<evidence type="ECO:0000256" key="13">
    <source>
        <dbReference type="SAM" id="SignalP"/>
    </source>
</evidence>
<dbReference type="PIRSF" id="PIRSF000988">
    <property type="entry name" value="DNase_I_euk"/>
    <property type="match status" value="1"/>
</dbReference>
<keyword evidence="12" id="KW-1133">Transmembrane helix</keyword>
<dbReference type="SMART" id="SM00476">
    <property type="entry name" value="DNaseIc"/>
    <property type="match status" value="1"/>
</dbReference>
<keyword evidence="4 13" id="KW-0732">Signal</keyword>
<dbReference type="Pfam" id="PF03372">
    <property type="entry name" value="Exo_endo_phos"/>
    <property type="match status" value="1"/>
</dbReference>
<evidence type="ECO:0000256" key="10">
    <source>
        <dbReference type="PIRNR" id="PIRNR000988"/>
    </source>
</evidence>
<dbReference type="GO" id="GO:0005783">
    <property type="term" value="C:endoplasmic reticulum"/>
    <property type="evidence" value="ECO:0007669"/>
    <property type="project" value="UniProtKB-SubCell"/>
</dbReference>
<evidence type="ECO:0000256" key="4">
    <source>
        <dbReference type="ARBA" id="ARBA00022729"/>
    </source>
</evidence>
<dbReference type="InterPro" id="IPR018057">
    <property type="entry name" value="Deoxyribonuclease-1_AS"/>
</dbReference>
<reference evidence="15" key="2">
    <citation type="submission" date="2025-09" db="UniProtKB">
        <authorList>
            <consortium name="Ensembl"/>
        </authorList>
    </citation>
    <scope>IDENTIFICATION</scope>
</reference>
<evidence type="ECO:0000256" key="3">
    <source>
        <dbReference type="ARBA" id="ARBA00022722"/>
    </source>
</evidence>
<evidence type="ECO:0000259" key="14">
    <source>
        <dbReference type="Pfam" id="PF03372"/>
    </source>
</evidence>
<evidence type="ECO:0000313" key="16">
    <source>
        <dbReference type="Proteomes" id="UP000261620"/>
    </source>
</evidence>
<dbReference type="PRINTS" id="PR00130">
    <property type="entry name" value="DNASEI"/>
</dbReference>
<keyword evidence="9" id="KW-0325">Glycoprotein</keyword>
<dbReference type="InterPro" id="IPR016202">
    <property type="entry name" value="DNase_I"/>
</dbReference>
<dbReference type="InterPro" id="IPR005135">
    <property type="entry name" value="Endo/exonuclease/phosphatase"/>
</dbReference>
<keyword evidence="12" id="KW-0472">Membrane</keyword>
<dbReference type="PANTHER" id="PTHR11371:SF28">
    <property type="entry name" value="DEOXYRIBONUCLEASE-1-LIKE 1"/>
    <property type="match status" value="1"/>
</dbReference>
<dbReference type="Gene3D" id="3.60.10.10">
    <property type="entry name" value="Endonuclease/exonuclease/phosphatase"/>
    <property type="match status" value="1"/>
</dbReference>
<proteinExistence type="inferred from homology"/>
<feature type="signal peptide" evidence="13">
    <location>
        <begin position="1"/>
        <end position="30"/>
    </location>
</feature>
<dbReference type="Proteomes" id="UP000261620">
    <property type="component" value="Unplaced"/>
</dbReference>
<evidence type="ECO:0000256" key="11">
    <source>
        <dbReference type="PIRSR" id="PIRSR000988-2"/>
    </source>
</evidence>
<sequence>GARRSCSQWRSPCLPLLLLLLVLGGTTVSGFKICAYSVQNFNMAKASDSRLMHTLTRVLSRCDITLLQEVMDSDGKVIKSLMTSLNRYDEHKYQSVSSKSLGNTPGNMQQYVFIYRKGTVNVTGQHQYQKQASFVREPFAVQFQSRRTAIKRFALVALHAEPGRTVEEIDRLYDVFAEVSKKWNNTNVMLLGNFHAGCAHMTRVDKKKIRLFKDSNYFWLIGDKVDTTVSEETNCPYDRCVIVVHGKSFLKAIAPFSAQVIDVSKKKKVFLSFCLTEISDHLPVQVTLKSSARLLQATPLLILFAVSVIVCSFLSPL</sequence>
<keyword evidence="8 11" id="KW-1015">Disulfide bond</keyword>
<evidence type="ECO:0000256" key="1">
    <source>
        <dbReference type="ARBA" id="ARBA00004240"/>
    </source>
</evidence>
<keyword evidence="16" id="KW-1185">Reference proteome</keyword>
<dbReference type="OMA" id="DICLLQH"/>
<evidence type="ECO:0000256" key="8">
    <source>
        <dbReference type="ARBA" id="ARBA00023157"/>
    </source>
</evidence>
<dbReference type="SUPFAM" id="SSF56219">
    <property type="entry name" value="DNase I-like"/>
    <property type="match status" value="1"/>
</dbReference>
<dbReference type="InterPro" id="IPR036691">
    <property type="entry name" value="Endo/exonu/phosph_ase_sf"/>
</dbReference>
<evidence type="ECO:0000313" key="15">
    <source>
        <dbReference type="Ensembl" id="ENSMMOP00000014173.1"/>
    </source>
</evidence>
<keyword evidence="6 10" id="KW-0378">Hydrolase</keyword>
<dbReference type="GO" id="GO:0006308">
    <property type="term" value="P:DNA catabolic process"/>
    <property type="evidence" value="ECO:0007669"/>
    <property type="project" value="InterPro"/>
</dbReference>
<keyword evidence="3 10" id="KW-0540">Nuclease</keyword>
<evidence type="ECO:0000256" key="12">
    <source>
        <dbReference type="SAM" id="Phobius"/>
    </source>
</evidence>
<keyword evidence="12" id="KW-0812">Transmembrane</keyword>
<protein>
    <recommendedName>
        <fullName evidence="10">Deoxyribonuclease</fullName>
    </recommendedName>
</protein>